<accession>A0AAE9I473</accession>
<proteinExistence type="predicted"/>
<evidence type="ECO:0000256" key="7">
    <source>
        <dbReference type="SAM" id="Phobius"/>
    </source>
</evidence>
<evidence type="ECO:0000313" key="9">
    <source>
        <dbReference type="EMBL" id="URF07112.1"/>
    </source>
</evidence>
<evidence type="ECO:0000256" key="4">
    <source>
        <dbReference type="ARBA" id="ARBA00022989"/>
    </source>
</evidence>
<feature type="region of interest" description="Disordered" evidence="6">
    <location>
        <begin position="483"/>
        <end position="506"/>
    </location>
</feature>
<feature type="transmembrane region" description="Helical" evidence="7">
    <location>
        <begin position="12"/>
        <end position="32"/>
    </location>
</feature>
<dbReference type="PANTHER" id="PTHR30250">
    <property type="entry name" value="PST FAMILY PREDICTED COLANIC ACID TRANSPORTER"/>
    <property type="match status" value="1"/>
</dbReference>
<feature type="compositionally biased region" description="Low complexity" evidence="6">
    <location>
        <begin position="489"/>
        <end position="500"/>
    </location>
</feature>
<sequence>MMDVTLRRNLLINLTGLALPTLVSLVTVPLYIKVLGVDRFGVMTLVWVLVGYFTLCDFGISLASEKRIARALASADRADIALTFWSALWTSLVTGLIGAVILWGVAGAYFHWATHAPEALLNEVTRALPWIALSIPVGNVALVFAGAISAAERFSVFNINQTIGTVMFQVLPVTAAFVLAPTLQVALCTAVIARAVSALMLGVAAVRVLEIDTVQRAQRACVRALFGYGRWLQLTVAANMIGESLDRVVVGALQPPRFVTYYAVPQNLVSRLNLLSGALSRTLFPRLAAARREEAVEIAHHALGFLQTLLTPVTIGALFVLEPFLRSWVGQELSSSSGEIGRIMVLGVWLGGQTTVARNLMLAQGKEAGVAHVSLLLLPAFALLLWGGVYLFGIQGAVMAVLVRGVAEYAALLRLCGMRARPLVHEMAPHLVFVALALLLASHVNGWLPCLAAGTALALCNMGWSLHSSATFRDVAKSAWRRVSPRPTPDSAAPDVAAPANHEGKT</sequence>
<dbReference type="InterPro" id="IPR050833">
    <property type="entry name" value="Poly_Biosynth_Transport"/>
</dbReference>
<evidence type="ECO:0000256" key="6">
    <source>
        <dbReference type="SAM" id="MobiDB-lite"/>
    </source>
</evidence>
<name>A0AAE9I473_9BURK</name>
<comment type="subcellular location">
    <subcellularLocation>
        <location evidence="1">Cell membrane</location>
        <topology evidence="1">Multi-pass membrane protein</topology>
    </subcellularLocation>
</comment>
<feature type="transmembrane region" description="Helical" evidence="7">
    <location>
        <begin position="130"/>
        <end position="151"/>
    </location>
</feature>
<dbReference type="GO" id="GO:0005886">
    <property type="term" value="C:plasma membrane"/>
    <property type="evidence" value="ECO:0007669"/>
    <property type="project" value="UniProtKB-SubCell"/>
</dbReference>
<evidence type="ECO:0000256" key="5">
    <source>
        <dbReference type="ARBA" id="ARBA00023136"/>
    </source>
</evidence>
<dbReference type="Proteomes" id="UP001056132">
    <property type="component" value="Chromosome 2"/>
</dbReference>
<keyword evidence="3 7" id="KW-0812">Transmembrane</keyword>
<keyword evidence="4 7" id="KW-1133">Transmembrane helix</keyword>
<feature type="transmembrane region" description="Helical" evidence="7">
    <location>
        <begin position="44"/>
        <end position="63"/>
    </location>
</feature>
<dbReference type="RefSeq" id="WP_144201104.1">
    <property type="nucleotide sequence ID" value="NZ_CAJPVH010000108.1"/>
</dbReference>
<gene>
    <name evidence="8" type="ORF">FGG12_22340</name>
    <name evidence="9" type="ORF">M5D45_17955</name>
</gene>
<feature type="transmembrane region" description="Helical" evidence="7">
    <location>
        <begin position="392"/>
        <end position="411"/>
    </location>
</feature>
<reference evidence="9" key="3">
    <citation type="submission" date="2022-05" db="EMBL/GenBank/DDBJ databases">
        <authorList>
            <person name="Kunte H.-J."/>
        </authorList>
    </citation>
    <scope>NUCLEOTIDE SEQUENCE</scope>
    <source>
        <strain evidence="9">G5</strain>
    </source>
</reference>
<feature type="transmembrane region" description="Helical" evidence="7">
    <location>
        <begin position="301"/>
        <end position="320"/>
    </location>
</feature>
<organism evidence="9 11">
    <name type="scientific">Cupriavidus campinensis</name>
    <dbReference type="NCBI Taxonomy" id="151783"/>
    <lineage>
        <taxon>Bacteria</taxon>
        <taxon>Pseudomonadati</taxon>
        <taxon>Pseudomonadota</taxon>
        <taxon>Betaproteobacteria</taxon>
        <taxon>Burkholderiales</taxon>
        <taxon>Burkholderiaceae</taxon>
        <taxon>Cupriavidus</taxon>
    </lineage>
</organism>
<feature type="transmembrane region" description="Helical" evidence="7">
    <location>
        <begin position="369"/>
        <end position="386"/>
    </location>
</feature>
<dbReference type="PANTHER" id="PTHR30250:SF26">
    <property type="entry name" value="PSMA PROTEIN"/>
    <property type="match status" value="1"/>
</dbReference>
<keyword evidence="5 7" id="KW-0472">Membrane</keyword>
<dbReference type="EMBL" id="CP097331">
    <property type="protein sequence ID" value="URF07112.1"/>
    <property type="molecule type" value="Genomic_DNA"/>
</dbReference>
<dbReference type="Pfam" id="PF01943">
    <property type="entry name" value="Polysacc_synt"/>
    <property type="match status" value="1"/>
</dbReference>
<dbReference type="Proteomes" id="UP000318943">
    <property type="component" value="Unassembled WGS sequence"/>
</dbReference>
<dbReference type="KEGG" id="ccam:M5D45_17955"/>
<feature type="transmembrane region" description="Helical" evidence="7">
    <location>
        <begin position="163"/>
        <end position="183"/>
    </location>
</feature>
<evidence type="ECO:0000256" key="3">
    <source>
        <dbReference type="ARBA" id="ARBA00022692"/>
    </source>
</evidence>
<reference evidence="9" key="2">
    <citation type="journal article" date="2022" name="Microbiol. Resour. Announc.">
        <title>Genome Sequence of Cupriavidus campinensis Strain G5, a Member of a Bacterial Consortium Capable of Polyethylene Degradation.</title>
        <authorList>
            <person name="Schneider B."/>
            <person name="Pfeiffer F."/>
            <person name="Dyall-Smith M."/>
            <person name="Kunte H.J."/>
        </authorList>
    </citation>
    <scope>NUCLEOTIDE SEQUENCE</scope>
    <source>
        <strain evidence="9">G5</strain>
    </source>
</reference>
<feature type="transmembrane region" description="Helical" evidence="7">
    <location>
        <begin position="84"/>
        <end position="110"/>
    </location>
</feature>
<evidence type="ECO:0000313" key="10">
    <source>
        <dbReference type="Proteomes" id="UP000318943"/>
    </source>
</evidence>
<evidence type="ECO:0000313" key="11">
    <source>
        <dbReference type="Proteomes" id="UP001056132"/>
    </source>
</evidence>
<evidence type="ECO:0000256" key="1">
    <source>
        <dbReference type="ARBA" id="ARBA00004651"/>
    </source>
</evidence>
<feature type="transmembrane region" description="Helical" evidence="7">
    <location>
        <begin position="340"/>
        <end position="357"/>
    </location>
</feature>
<reference evidence="8 10" key="1">
    <citation type="submission" date="2019-05" db="EMBL/GenBank/DDBJ databases">
        <title>Whole genome sequence analysis of Cupriavidus campinensis S14E4C strain.</title>
        <authorList>
            <person name="Abbaszade G."/>
            <person name="Szabo A."/>
            <person name="Toumi M."/>
            <person name="Toth E."/>
        </authorList>
    </citation>
    <scope>NUCLEOTIDE SEQUENCE [LARGE SCALE GENOMIC DNA]</scope>
    <source>
        <strain evidence="8 10">S14E4C</strain>
    </source>
</reference>
<protein>
    <submittedName>
        <fullName evidence="8 9">Flippase</fullName>
    </submittedName>
</protein>
<dbReference type="EMBL" id="VCIZ01000015">
    <property type="protein sequence ID" value="TSP10519.1"/>
    <property type="molecule type" value="Genomic_DNA"/>
</dbReference>
<keyword evidence="2" id="KW-1003">Cell membrane</keyword>
<keyword evidence="10" id="KW-1185">Reference proteome</keyword>
<evidence type="ECO:0000313" key="8">
    <source>
        <dbReference type="EMBL" id="TSP10519.1"/>
    </source>
</evidence>
<dbReference type="AlphaFoldDB" id="A0AAE9I473"/>
<evidence type="ECO:0000256" key="2">
    <source>
        <dbReference type="ARBA" id="ARBA00022475"/>
    </source>
</evidence>
<feature type="transmembrane region" description="Helical" evidence="7">
    <location>
        <begin position="189"/>
        <end position="209"/>
    </location>
</feature>
<dbReference type="InterPro" id="IPR002797">
    <property type="entry name" value="Polysacc_synth"/>
</dbReference>